<evidence type="ECO:0000313" key="3">
    <source>
        <dbReference type="Proteomes" id="UP000484988"/>
    </source>
</evidence>
<reference evidence="2 3" key="1">
    <citation type="submission" date="2020-02" db="EMBL/GenBank/DDBJ databases">
        <title>Whole Genome Shotgun Sequence of Streptomyces sp. strain CWH03.</title>
        <authorList>
            <person name="Dohra H."/>
            <person name="Kodani S."/>
            <person name="Yamamura H."/>
        </authorList>
    </citation>
    <scope>NUCLEOTIDE SEQUENCE [LARGE SCALE GENOMIC DNA]</scope>
    <source>
        <strain evidence="2 3">CWH03</strain>
    </source>
</reference>
<dbReference type="EMBL" id="BLLG01000001">
    <property type="protein sequence ID" value="GFH34325.1"/>
    <property type="molecule type" value="Genomic_DNA"/>
</dbReference>
<dbReference type="AlphaFoldDB" id="A0A6A0APB6"/>
<evidence type="ECO:0000256" key="1">
    <source>
        <dbReference type="SAM" id="MobiDB-lite"/>
    </source>
</evidence>
<organism evidence="2 3">
    <name type="scientific">Streptomyces pacificus</name>
    <dbReference type="NCBI Taxonomy" id="2705029"/>
    <lineage>
        <taxon>Bacteria</taxon>
        <taxon>Bacillati</taxon>
        <taxon>Actinomycetota</taxon>
        <taxon>Actinomycetes</taxon>
        <taxon>Kitasatosporales</taxon>
        <taxon>Streptomycetaceae</taxon>
        <taxon>Streptomyces</taxon>
    </lineage>
</organism>
<comment type="caution">
    <text evidence="2">The sequence shown here is derived from an EMBL/GenBank/DDBJ whole genome shotgun (WGS) entry which is preliminary data.</text>
</comment>
<protein>
    <submittedName>
        <fullName evidence="2">Uncharacterized protein</fullName>
    </submittedName>
</protein>
<accession>A0A6A0APB6</accession>
<proteinExistence type="predicted"/>
<gene>
    <name evidence="2" type="ORF">SCWH03_05390</name>
</gene>
<feature type="region of interest" description="Disordered" evidence="1">
    <location>
        <begin position="13"/>
        <end position="52"/>
    </location>
</feature>
<sequence length="119" mass="13180">MSLQWGRGWGCVPVCGPQPPEATQPPHGPQNGAQSRHDAPRALRPTNPNGQTMLQQTQAFPEFIAVTAYRHDHGHRAWAWRCWGDGTCDGRLSLDHDTEQWATTAARRHLTETHGAPDA</sequence>
<feature type="compositionally biased region" description="Pro residues" evidence="1">
    <location>
        <begin position="16"/>
        <end position="28"/>
    </location>
</feature>
<name>A0A6A0APB6_9ACTN</name>
<dbReference type="Proteomes" id="UP000484988">
    <property type="component" value="Unassembled WGS sequence"/>
</dbReference>
<evidence type="ECO:0000313" key="2">
    <source>
        <dbReference type="EMBL" id="GFH34325.1"/>
    </source>
</evidence>
<keyword evidence="3" id="KW-1185">Reference proteome</keyword>